<dbReference type="GeneID" id="19011642"/>
<dbReference type="EMBL" id="FO082264">
    <property type="protein sequence ID" value="CCO20018.1"/>
    <property type="molecule type" value="Genomic_DNA"/>
</dbReference>
<keyword evidence="1" id="KW-0175">Coiled coil</keyword>
<dbReference type="Proteomes" id="UP000198341">
    <property type="component" value="Chromosome 15"/>
</dbReference>
<feature type="compositionally biased region" description="Basic and acidic residues" evidence="2">
    <location>
        <begin position="18"/>
        <end position="28"/>
    </location>
</feature>
<name>K8FD11_9CHLO</name>
<organism evidence="4 5">
    <name type="scientific">Bathycoccus prasinos</name>
    <dbReference type="NCBI Taxonomy" id="41875"/>
    <lineage>
        <taxon>Eukaryota</taxon>
        <taxon>Viridiplantae</taxon>
        <taxon>Chlorophyta</taxon>
        <taxon>Mamiellophyceae</taxon>
        <taxon>Mamiellales</taxon>
        <taxon>Bathycoccaceae</taxon>
        <taxon>Bathycoccus</taxon>
    </lineage>
</organism>
<evidence type="ECO:0000256" key="2">
    <source>
        <dbReference type="SAM" id="MobiDB-lite"/>
    </source>
</evidence>
<proteinExistence type="predicted"/>
<dbReference type="PANTHER" id="PTHR15327">
    <property type="entry name" value="MICROFIBRIL-ASSOCIATED PROTEIN"/>
    <property type="match status" value="1"/>
</dbReference>
<feature type="compositionally biased region" description="Basic and acidic residues" evidence="2">
    <location>
        <begin position="68"/>
        <end position="81"/>
    </location>
</feature>
<dbReference type="AlphaFoldDB" id="K8FD11"/>
<evidence type="ECO:0000259" key="3">
    <source>
        <dbReference type="Pfam" id="PF06991"/>
    </source>
</evidence>
<feature type="compositionally biased region" description="Low complexity" evidence="2">
    <location>
        <begin position="186"/>
        <end position="199"/>
    </location>
</feature>
<evidence type="ECO:0000256" key="1">
    <source>
        <dbReference type="SAM" id="Coils"/>
    </source>
</evidence>
<feature type="compositionally biased region" description="Basic and acidic residues" evidence="2">
    <location>
        <begin position="211"/>
        <end position="228"/>
    </location>
</feature>
<dbReference type="eggNOG" id="KOG1425">
    <property type="taxonomic scope" value="Eukaryota"/>
</dbReference>
<dbReference type="InterPro" id="IPR009730">
    <property type="entry name" value="MFAP1_C"/>
</dbReference>
<keyword evidence="5" id="KW-1185">Reference proteome</keyword>
<dbReference type="STRING" id="41875.K8FD11"/>
<protein>
    <recommendedName>
        <fullName evidence="3">Micro-fibrillar-associated protein 1 C-terminal domain-containing protein</fullName>
    </recommendedName>
</protein>
<feature type="coiled-coil region" evidence="1">
    <location>
        <begin position="304"/>
        <end position="339"/>
    </location>
</feature>
<feature type="compositionally biased region" description="Acidic residues" evidence="2">
    <location>
        <begin position="103"/>
        <end position="122"/>
    </location>
</feature>
<evidence type="ECO:0000313" key="5">
    <source>
        <dbReference type="Proteomes" id="UP000198341"/>
    </source>
</evidence>
<dbReference type="OrthoDB" id="1111734at2759"/>
<gene>
    <name evidence="4" type="ordered locus">Bathy15g01920</name>
</gene>
<evidence type="ECO:0000313" key="4">
    <source>
        <dbReference type="EMBL" id="CCO20018.1"/>
    </source>
</evidence>
<feature type="domain" description="Micro-fibrillar-associated protein 1 C-terminal" evidence="3">
    <location>
        <begin position="192"/>
        <end position="425"/>
    </location>
</feature>
<dbReference type="InterPro" id="IPR033194">
    <property type="entry name" value="MFAP1"/>
</dbReference>
<feature type="region of interest" description="Disordered" evidence="2">
    <location>
        <begin position="1"/>
        <end position="240"/>
    </location>
</feature>
<feature type="compositionally biased region" description="Acidic residues" evidence="2">
    <location>
        <begin position="175"/>
        <end position="185"/>
    </location>
</feature>
<dbReference type="RefSeq" id="XP_007508932.1">
    <property type="nucleotide sequence ID" value="XM_007508870.1"/>
</dbReference>
<reference evidence="4 5" key="1">
    <citation type="submission" date="2011-10" db="EMBL/GenBank/DDBJ databases">
        <authorList>
            <person name="Genoscope - CEA"/>
        </authorList>
    </citation>
    <scope>NUCLEOTIDE SEQUENCE [LARGE SCALE GENOMIC DNA]</scope>
    <source>
        <strain evidence="4 5">RCC 1105</strain>
    </source>
</reference>
<feature type="compositionally biased region" description="Low complexity" evidence="2">
    <location>
        <begin position="132"/>
        <end position="149"/>
    </location>
</feature>
<accession>K8FD11</accession>
<dbReference type="Pfam" id="PF06991">
    <property type="entry name" value="MFAP1"/>
    <property type="match status" value="1"/>
</dbReference>
<sequence>MRPSGKKGTNNPAWAERNAVERSTKMTRDGAAPATRTKVTRYRAGVTPEWAKRDDESSSSSSSSSSGNEKELDEGKLETKSASRRTRTTTTTPTRDLKRESSSESESESEEEDEEESSEDEDARDRKRALLKAKLLTKSPAALVAAAAPAEEEDREEKKKKKKQGESSSSSSSEYETDTEDESGDESSSSSSSESEGTGPKLFKPVFVSKTKREANAKAELSARREAEKDEEDLEEEKLIKNQNAKEAVQREITLEYQREVAEKDYLGEEVNTDSDEEDEEEARRNYEQWKMREFKRIVRDRCKQRLEVEEEEERERLRNMTEEERELHAAKLKALKDAKEQGKEKSKMRFMQKYYHKGAFFQEAGDDEFATTEKAEIFNRDFNEATNAEKGVDRSAVPEAMKLRHGQFGKAGRSKWTHLSNEDTTFVNTEDVRLRNAQEALMKQKKLEEQASGGAGEDEEGGGGEKKGSFRGGSRLTVDKNIEKLFDSKRAGMKAKK</sequence>
<dbReference type="KEGG" id="bpg:Bathy15g01920"/>
<feature type="region of interest" description="Disordered" evidence="2">
    <location>
        <begin position="441"/>
        <end position="476"/>
    </location>
</feature>